<feature type="domain" description="Smr" evidence="2">
    <location>
        <begin position="724"/>
        <end position="803"/>
    </location>
</feature>
<feature type="region of interest" description="Disordered" evidence="1">
    <location>
        <begin position="479"/>
        <end position="518"/>
    </location>
</feature>
<sequence length="837" mass="89364">MRRQQRAWWPAMPDGGHHQTSGILQQDTQNTSHWDAIQQNLSRAMPWASPEHIQAQGAKLIPQTAASTQGLDSSLEHNDDQFAASPITPGPAAEILSFNGKASGPAPVNSSSAAKPPHVLYAALFLSFEQQGILLTRAPACYSNVRADHLTLVFQPSHEQQMPLPLGDTFEMALSGVVKDRHAQAVPVQLPEGLKSMFVGAAPHITISFAARATAKHAGDLVSSACDGEDMPDTCFEVWQEPLMLRGRLGLKLSDECIAYEHISPKQQATSKTAFSEGMSATSGAAEGSLQRSPAAGQAASLLLLQHLSLKSSEMVASPAVGSQWWVERSAVQMNGLGGGHFFPAVQRESNIAANSSAAMQHIRPSQQHAKRWLRNSPDAGADDDAAALAALDGLLESLEEPPMSRALPPPPAVWGHSKQMRPRWEAQDGAARRHVSWQIAEAARACAAAPVQVAVAGAALDGPLDGFKGPQSSRAMALPTAHRGPRKPARPLEGQCNGTKKRAAWQEDEAGSTSAAAMPQDAKHVSVLTALQSAVPAGLVDLWRDAGQADVARDRSSSASGASNSPADWQIHQSPSLVAQKTSQISPGLMAPFEHQTFSSASPPATPPELLCPSEALTHIQSQAGRAAAVAAATEDTEQALQEKAQICQLADTERRAFWMHRNACELLCQASAEAEQSGKTVVAKELAMKSREQDRLAVEARSRANEAAYDGFNRKLLNRWKVDLHGLHVEEALRVLENHLLALGGLNHPGGTLLQVITGVGRHSQGGVARILPAVLRYLTEAGYQFSEEHNNPGVICVPLAGAAHRHLLSYMHSAGHQSVLTNGSDRPSHMINRL</sequence>
<dbReference type="GO" id="GO:0005634">
    <property type="term" value="C:nucleus"/>
    <property type="evidence" value="ECO:0007669"/>
    <property type="project" value="TreeGrafter"/>
</dbReference>
<dbReference type="Proteomes" id="UP001314263">
    <property type="component" value="Unassembled WGS sequence"/>
</dbReference>
<keyword evidence="4" id="KW-1185">Reference proteome</keyword>
<dbReference type="PANTHER" id="PTHR46535">
    <property type="entry name" value="NEDD4-BINDING PROTEIN 2"/>
    <property type="match status" value="1"/>
</dbReference>
<name>A0AAV1HU68_9CHLO</name>
<comment type="caution">
    <text evidence="3">The sequence shown here is derived from an EMBL/GenBank/DDBJ whole genome shotgun (WGS) entry which is preliminary data.</text>
</comment>
<proteinExistence type="predicted"/>
<dbReference type="InterPro" id="IPR052772">
    <property type="entry name" value="Endo/PolyKinase_Domain-Protein"/>
</dbReference>
<evidence type="ECO:0000313" key="4">
    <source>
        <dbReference type="Proteomes" id="UP001314263"/>
    </source>
</evidence>
<dbReference type="EMBL" id="CAUYUE010000002">
    <property type="protein sequence ID" value="CAK0743817.1"/>
    <property type="molecule type" value="Genomic_DNA"/>
</dbReference>
<evidence type="ECO:0000259" key="2">
    <source>
        <dbReference type="PROSITE" id="PS50828"/>
    </source>
</evidence>
<evidence type="ECO:0000256" key="1">
    <source>
        <dbReference type="SAM" id="MobiDB-lite"/>
    </source>
</evidence>
<dbReference type="InterPro" id="IPR002625">
    <property type="entry name" value="Smr_dom"/>
</dbReference>
<evidence type="ECO:0000313" key="3">
    <source>
        <dbReference type="EMBL" id="CAK0743817.1"/>
    </source>
</evidence>
<feature type="region of interest" description="Disordered" evidence="1">
    <location>
        <begin position="64"/>
        <end position="88"/>
    </location>
</feature>
<dbReference type="SUPFAM" id="SSF160443">
    <property type="entry name" value="SMR domain-like"/>
    <property type="match status" value="1"/>
</dbReference>
<feature type="compositionally biased region" description="Low complexity" evidence="1">
    <location>
        <begin position="558"/>
        <end position="569"/>
    </location>
</feature>
<organism evidence="3 4">
    <name type="scientific">Coccomyxa viridis</name>
    <dbReference type="NCBI Taxonomy" id="1274662"/>
    <lineage>
        <taxon>Eukaryota</taxon>
        <taxon>Viridiplantae</taxon>
        <taxon>Chlorophyta</taxon>
        <taxon>core chlorophytes</taxon>
        <taxon>Trebouxiophyceae</taxon>
        <taxon>Trebouxiophyceae incertae sedis</taxon>
        <taxon>Coccomyxaceae</taxon>
        <taxon>Coccomyxa</taxon>
    </lineage>
</organism>
<dbReference type="SMART" id="SM00463">
    <property type="entry name" value="SMR"/>
    <property type="match status" value="1"/>
</dbReference>
<gene>
    <name evidence="3" type="ORF">CVIRNUC_001499</name>
</gene>
<reference evidence="3 4" key="1">
    <citation type="submission" date="2023-10" db="EMBL/GenBank/DDBJ databases">
        <authorList>
            <person name="Maclean D."/>
            <person name="Macfadyen A."/>
        </authorList>
    </citation>
    <scope>NUCLEOTIDE SEQUENCE [LARGE SCALE GENOMIC DNA]</scope>
</reference>
<dbReference type="AlphaFoldDB" id="A0AAV1HU68"/>
<protein>
    <recommendedName>
        <fullName evidence="2">Smr domain-containing protein</fullName>
    </recommendedName>
</protein>
<dbReference type="Gene3D" id="3.30.1370.110">
    <property type="match status" value="1"/>
</dbReference>
<dbReference type="GO" id="GO:0004519">
    <property type="term" value="F:endonuclease activity"/>
    <property type="evidence" value="ECO:0007669"/>
    <property type="project" value="TreeGrafter"/>
</dbReference>
<accession>A0AAV1HU68</accession>
<dbReference type="PANTHER" id="PTHR46535:SF1">
    <property type="entry name" value="NEDD4-BINDING PROTEIN 2"/>
    <property type="match status" value="1"/>
</dbReference>
<dbReference type="InterPro" id="IPR036063">
    <property type="entry name" value="Smr_dom_sf"/>
</dbReference>
<feature type="region of interest" description="Disordered" evidence="1">
    <location>
        <begin position="1"/>
        <end position="22"/>
    </location>
</feature>
<feature type="region of interest" description="Disordered" evidence="1">
    <location>
        <begin position="552"/>
        <end position="571"/>
    </location>
</feature>
<dbReference type="PROSITE" id="PS50828">
    <property type="entry name" value="SMR"/>
    <property type="match status" value="1"/>
</dbReference>